<sequence>MEFLVRGFSGIVHSPVPRRMHDREWCGALPKSCSMITLRLMQSGHFPQRPSTNIAMKLIALLLSLISTSVYAGTLHLDKAVTGKVWQAADIRYANHDEKQTYQLKIGKQWLNGRCSSSGTGNLHALLLDMNFDGHADLWVTGYTDSQGRIRCSDVWLWDAPSKQYSFNKPLSAIPNLDIGMNDQRIEGGIANCGCAAQCFYEDSYAWRADTLIATARREQDCERYREYRLNDKNDLIIVKDEIIDSSNPGQQAIENTKVVDWQRHAKIMRKPWE</sequence>
<accession>A0ABU0XYN1</accession>
<keyword evidence="2" id="KW-1185">Reference proteome</keyword>
<comment type="caution">
    <text evidence="1">The sequence shown here is derived from an EMBL/GenBank/DDBJ whole genome shotgun (WGS) entry which is preliminary data.</text>
</comment>
<gene>
    <name evidence="1" type="ORF">RB624_22720</name>
</gene>
<evidence type="ECO:0008006" key="3">
    <source>
        <dbReference type="Google" id="ProtNLM"/>
    </source>
</evidence>
<proteinExistence type="predicted"/>
<dbReference type="NCBIfam" id="NF047539">
    <property type="entry name" value="XAC2610_fam"/>
    <property type="match status" value="1"/>
</dbReference>
<dbReference type="RefSeq" id="WP_307780278.1">
    <property type="nucleotide sequence ID" value="NZ_JAVFKP010000006.1"/>
</dbReference>
<reference evidence="1 2" key="1">
    <citation type="submission" date="2023-08" db="EMBL/GenBank/DDBJ databases">
        <title>Draft genome sequence of Janthinobacterium lividum.</title>
        <authorList>
            <person name="Chun B.H."/>
            <person name="Lee Y."/>
        </authorList>
    </citation>
    <scope>NUCLEOTIDE SEQUENCE [LARGE SCALE GENOMIC DNA]</scope>
    <source>
        <strain evidence="1 2">AMJK</strain>
    </source>
</reference>
<evidence type="ECO:0000313" key="1">
    <source>
        <dbReference type="EMBL" id="MDQ4628700.1"/>
    </source>
</evidence>
<protein>
    <recommendedName>
        <fullName evidence="3">VCBS repeat-containing protein</fullName>
    </recommendedName>
</protein>
<name>A0ABU0XYN1_9BURK</name>
<dbReference type="EMBL" id="JAVFKP010000006">
    <property type="protein sequence ID" value="MDQ4628700.1"/>
    <property type="molecule type" value="Genomic_DNA"/>
</dbReference>
<dbReference type="Proteomes" id="UP001237592">
    <property type="component" value="Unassembled WGS sequence"/>
</dbReference>
<dbReference type="InterPro" id="IPR058087">
    <property type="entry name" value="XAC2610_dom"/>
</dbReference>
<organism evidence="1 2">
    <name type="scientific">Janthinobacterium lividum</name>
    <dbReference type="NCBI Taxonomy" id="29581"/>
    <lineage>
        <taxon>Bacteria</taxon>
        <taxon>Pseudomonadati</taxon>
        <taxon>Pseudomonadota</taxon>
        <taxon>Betaproteobacteria</taxon>
        <taxon>Burkholderiales</taxon>
        <taxon>Oxalobacteraceae</taxon>
        <taxon>Janthinobacterium</taxon>
    </lineage>
</organism>
<evidence type="ECO:0000313" key="2">
    <source>
        <dbReference type="Proteomes" id="UP001237592"/>
    </source>
</evidence>